<dbReference type="AlphaFoldDB" id="F8FDX0"/>
<gene>
    <name evidence="2" type="ordered locus">KNP414_04640</name>
</gene>
<dbReference type="Proteomes" id="UP000006620">
    <property type="component" value="Chromosome"/>
</dbReference>
<proteinExistence type="predicted"/>
<evidence type="ECO:0000256" key="1">
    <source>
        <dbReference type="SAM" id="Phobius"/>
    </source>
</evidence>
<keyword evidence="1" id="KW-1133">Transmembrane helix</keyword>
<evidence type="ECO:0000313" key="3">
    <source>
        <dbReference type="Proteomes" id="UP000006620"/>
    </source>
</evidence>
<keyword evidence="1" id="KW-0812">Transmembrane</keyword>
<dbReference type="EMBL" id="CP002869">
    <property type="protein sequence ID" value="AEI43170.1"/>
    <property type="molecule type" value="Genomic_DNA"/>
</dbReference>
<organism evidence="2 3">
    <name type="scientific">Paenibacillus mucilaginosus (strain KNP414)</name>
    <dbReference type="NCBI Taxonomy" id="1036673"/>
    <lineage>
        <taxon>Bacteria</taxon>
        <taxon>Bacillati</taxon>
        <taxon>Bacillota</taxon>
        <taxon>Bacilli</taxon>
        <taxon>Bacillales</taxon>
        <taxon>Paenibacillaceae</taxon>
        <taxon>Paenibacillus</taxon>
    </lineage>
</organism>
<name>F8FDX0_PAEMK</name>
<dbReference type="KEGG" id="pms:KNP414_04640"/>
<reference evidence="2 3" key="2">
    <citation type="journal article" date="2013" name="Genome Announc.">
        <title>Genome Sequence of Growth-Improving Paenibacillus mucilaginosus Strain KNP414.</title>
        <authorList>
            <person name="Lu J.J."/>
            <person name="Wang J.F."/>
            <person name="Hu X.F."/>
        </authorList>
    </citation>
    <scope>NUCLEOTIDE SEQUENCE [LARGE SCALE GENOMIC DNA]</scope>
    <source>
        <strain evidence="2 3">KNP414</strain>
    </source>
</reference>
<protein>
    <submittedName>
        <fullName evidence="2">Uncharacterized protein</fullName>
    </submittedName>
</protein>
<evidence type="ECO:0000313" key="2">
    <source>
        <dbReference type="EMBL" id="AEI43170.1"/>
    </source>
</evidence>
<reference evidence="3" key="1">
    <citation type="submission" date="2011-06" db="EMBL/GenBank/DDBJ databases">
        <title>Complete genome sequence of Paenibacillus mucilaginosus KNP414.</title>
        <authorList>
            <person name="Wang J."/>
            <person name="Hu S."/>
            <person name="Hu X."/>
            <person name="Zhang B."/>
            <person name="Dong D."/>
            <person name="Zhang S."/>
            <person name="Zhao K."/>
            <person name="Wu D."/>
        </authorList>
    </citation>
    <scope>NUCLEOTIDE SEQUENCE [LARGE SCALE GENOMIC DNA]</scope>
    <source>
        <strain evidence="3">KNP414</strain>
    </source>
</reference>
<keyword evidence="1" id="KW-0472">Membrane</keyword>
<accession>F8FDX0</accession>
<sequence length="42" mass="4900">MKIIRKRCHPLGCHNPPSLDVALFYIYFMYLSIGLNKIFTQG</sequence>
<feature type="transmembrane region" description="Helical" evidence="1">
    <location>
        <begin position="21"/>
        <end position="39"/>
    </location>
</feature>
<dbReference type="HOGENOM" id="CLU_3255062_0_0_9"/>